<evidence type="ECO:0000313" key="1">
    <source>
        <dbReference type="EMBL" id="TDX00627.1"/>
    </source>
</evidence>
<dbReference type="EMBL" id="SODV01000001">
    <property type="protein sequence ID" value="TDX00627.1"/>
    <property type="molecule type" value="Genomic_DNA"/>
</dbReference>
<proteinExistence type="predicted"/>
<accession>A0A4R8DT84</accession>
<name>A0A4R8DT84_9BACT</name>
<reference evidence="1 2" key="1">
    <citation type="submission" date="2019-03" db="EMBL/GenBank/DDBJ databases">
        <title>Genomic Encyclopedia of Type Strains, Phase IV (KMG-IV): sequencing the most valuable type-strain genomes for metagenomic binning, comparative biology and taxonomic classification.</title>
        <authorList>
            <person name="Goeker M."/>
        </authorList>
    </citation>
    <scope>NUCLEOTIDE SEQUENCE [LARGE SCALE GENOMIC DNA]</scope>
    <source>
        <strain evidence="1 2">DSM 100059</strain>
    </source>
</reference>
<dbReference type="Pfam" id="PF22028">
    <property type="entry name" value="DUF6934"/>
    <property type="match status" value="1"/>
</dbReference>
<sequence length="151" mass="17371">MSHEASYSFDHCYTTRYTFTSTGRRKIVKVVDFTYTGTRQIVTIGFGDLRSDGSVDDEANSNNGDIRKVLSTVIQILLDFASINKDAEIFFTGSTPERTRLYIRILKSYYPLFNRQFNINVLVNRGSDYIEQPFRPDAPGQIEAFFIKRIV</sequence>
<evidence type="ECO:0000313" key="2">
    <source>
        <dbReference type="Proteomes" id="UP000294498"/>
    </source>
</evidence>
<gene>
    <name evidence="1" type="ORF">EDB95_1652</name>
</gene>
<protein>
    <submittedName>
        <fullName evidence="1">Uncharacterized protein</fullName>
    </submittedName>
</protein>
<dbReference type="InterPro" id="IPR053865">
    <property type="entry name" value="DUF6934"/>
</dbReference>
<keyword evidence="2" id="KW-1185">Reference proteome</keyword>
<dbReference type="Proteomes" id="UP000294498">
    <property type="component" value="Unassembled WGS sequence"/>
</dbReference>
<dbReference type="OrthoDB" id="1343312at2"/>
<dbReference type="RefSeq" id="WP_133992463.1">
    <property type="nucleotide sequence ID" value="NZ_SODV01000001.1"/>
</dbReference>
<dbReference type="AlphaFoldDB" id="A0A4R8DT84"/>
<comment type="caution">
    <text evidence="1">The sequence shown here is derived from an EMBL/GenBank/DDBJ whole genome shotgun (WGS) entry which is preliminary data.</text>
</comment>
<organism evidence="1 2">
    <name type="scientific">Dinghuibacter silviterrae</name>
    <dbReference type="NCBI Taxonomy" id="1539049"/>
    <lineage>
        <taxon>Bacteria</taxon>
        <taxon>Pseudomonadati</taxon>
        <taxon>Bacteroidota</taxon>
        <taxon>Chitinophagia</taxon>
        <taxon>Chitinophagales</taxon>
        <taxon>Chitinophagaceae</taxon>
        <taxon>Dinghuibacter</taxon>
    </lineage>
</organism>